<protein>
    <submittedName>
        <fullName evidence="3">Amidohydrolase</fullName>
    </submittedName>
</protein>
<dbReference type="SUPFAM" id="SSF51556">
    <property type="entry name" value="Metallo-dependent hydrolases"/>
    <property type="match status" value="1"/>
</dbReference>
<organism evidence="3 4">
    <name type="scientific">Pseudofrankia asymbiotica</name>
    <dbReference type="NCBI Taxonomy" id="1834516"/>
    <lineage>
        <taxon>Bacteria</taxon>
        <taxon>Bacillati</taxon>
        <taxon>Actinomycetota</taxon>
        <taxon>Actinomycetes</taxon>
        <taxon>Frankiales</taxon>
        <taxon>Frankiaceae</taxon>
        <taxon>Pseudofrankia</taxon>
    </lineage>
</organism>
<dbReference type="AlphaFoldDB" id="A0A1V2IF20"/>
<evidence type="ECO:0000256" key="1">
    <source>
        <dbReference type="ARBA" id="ARBA00022801"/>
    </source>
</evidence>
<dbReference type="PANTHER" id="PTHR43794:SF11">
    <property type="entry name" value="AMIDOHYDROLASE-RELATED DOMAIN-CONTAINING PROTEIN"/>
    <property type="match status" value="1"/>
</dbReference>
<proteinExistence type="predicted"/>
<comment type="caution">
    <text evidence="3">The sequence shown here is derived from an EMBL/GenBank/DDBJ whole genome shotgun (WGS) entry which is preliminary data.</text>
</comment>
<dbReference type="Gene3D" id="3.20.20.140">
    <property type="entry name" value="Metal-dependent hydrolases"/>
    <property type="match status" value="1"/>
</dbReference>
<accession>A0A1V2IF20</accession>
<dbReference type="InterPro" id="IPR032466">
    <property type="entry name" value="Metal_Hydrolase"/>
</dbReference>
<dbReference type="InterPro" id="IPR011059">
    <property type="entry name" value="Metal-dep_hydrolase_composite"/>
</dbReference>
<dbReference type="GO" id="GO:0046872">
    <property type="term" value="F:metal ion binding"/>
    <property type="evidence" value="ECO:0007669"/>
    <property type="project" value="UniProtKB-KW"/>
</dbReference>
<reference evidence="4" key="1">
    <citation type="submission" date="2016-10" db="EMBL/GenBank/DDBJ databases">
        <title>Frankia sp. NRRL B-16386 Genome sequencing.</title>
        <authorList>
            <person name="Ghodhbane-Gtari F."/>
            <person name="Swanson E."/>
            <person name="Gueddou A."/>
            <person name="Hezbri K."/>
            <person name="Ktari K."/>
            <person name="Nouioui I."/>
            <person name="Morris K."/>
            <person name="Simpson S."/>
            <person name="Abebe-Akele F."/>
            <person name="Thomas K."/>
            <person name="Gtari M."/>
            <person name="Tisa L.S."/>
        </authorList>
    </citation>
    <scope>NUCLEOTIDE SEQUENCE [LARGE SCALE GENOMIC DNA]</scope>
    <source>
        <strain evidence="4">NRRL B-16386</strain>
    </source>
</reference>
<dbReference type="InterPro" id="IPR050287">
    <property type="entry name" value="MTA/SAH_deaminase"/>
</dbReference>
<dbReference type="STRING" id="1834516.BL253_10885"/>
<dbReference type="Proteomes" id="UP000188929">
    <property type="component" value="Unassembled WGS sequence"/>
</dbReference>
<evidence type="ECO:0000313" key="4">
    <source>
        <dbReference type="Proteomes" id="UP000188929"/>
    </source>
</evidence>
<sequence length="477" mass="49771">MTAEPTSPSPRAPGADLLVIGGDVVTMDAGRRVVAGGAVAVRGTTIAMVGSTAAVRTMFPGTPELDATGCVVTPGMVDAHQHTTGDPLARSAIPDDIDARASIFEWAVPLHAAHEAEDDEVSALLTAVEALRAGVTTIVEPGTVAHPMTVGAALRRAGIRATLGTWGWDTPDVPFSLPAGETLARQSEVIRAFPPAAAGGDGLVTGWVTLVGHYLASDELLVGAAQLAEELDTGFTMHLAPSVDDRHAYAERSGRGPAEHLAELGVLSPRLLLGHAVWMSEREIATLAETGTAVACCPWAYLRLGQGLTRAGRHVPFLRSGGRLALGCDAHNAGDRVDVLGAARLLAGLSQDAPVEGVPPLRAHEAFEVATVGGAEAIGLGEVTGALVEGRQADLVVFRTDDPAWVPLGEHARQLVWNAPTHTVRDVLVAGRPVVRDGHVTTLDESELWAWARERSAALLSRAGIEVPRSWPVVSED</sequence>
<dbReference type="SUPFAM" id="SSF51338">
    <property type="entry name" value="Composite domain of metallo-dependent hydrolases"/>
    <property type="match status" value="2"/>
</dbReference>
<evidence type="ECO:0000259" key="2">
    <source>
        <dbReference type="Pfam" id="PF01979"/>
    </source>
</evidence>
<gene>
    <name evidence="3" type="ORF">BL253_10885</name>
</gene>
<keyword evidence="1 3" id="KW-0378">Hydrolase</keyword>
<name>A0A1V2IF20_9ACTN</name>
<dbReference type="EMBL" id="MOMC01000019">
    <property type="protein sequence ID" value="ONH31041.1"/>
    <property type="molecule type" value="Genomic_DNA"/>
</dbReference>
<dbReference type="InterPro" id="IPR006680">
    <property type="entry name" value="Amidohydro-rel"/>
</dbReference>
<dbReference type="OrthoDB" id="3173428at2"/>
<feature type="domain" description="Amidohydrolase-related" evidence="2">
    <location>
        <begin position="71"/>
        <end position="434"/>
    </location>
</feature>
<evidence type="ECO:0000313" key="3">
    <source>
        <dbReference type="EMBL" id="ONH31041.1"/>
    </source>
</evidence>
<dbReference type="GO" id="GO:0016810">
    <property type="term" value="F:hydrolase activity, acting on carbon-nitrogen (but not peptide) bonds"/>
    <property type="evidence" value="ECO:0007669"/>
    <property type="project" value="InterPro"/>
</dbReference>
<keyword evidence="4" id="KW-1185">Reference proteome</keyword>
<dbReference type="RefSeq" id="WP_076816099.1">
    <property type="nucleotide sequence ID" value="NZ_MOMC01000019.1"/>
</dbReference>
<dbReference type="Pfam" id="PF01979">
    <property type="entry name" value="Amidohydro_1"/>
    <property type="match status" value="1"/>
</dbReference>
<dbReference type="Gene3D" id="2.30.40.10">
    <property type="entry name" value="Urease, subunit C, domain 1"/>
    <property type="match status" value="1"/>
</dbReference>
<dbReference type="PANTHER" id="PTHR43794">
    <property type="entry name" value="AMINOHYDROLASE SSNA-RELATED"/>
    <property type="match status" value="1"/>
</dbReference>